<dbReference type="InterPro" id="IPR050052">
    <property type="entry name" value="ATP-dep_Clp_protease_ClpX"/>
</dbReference>
<evidence type="ECO:0000313" key="7">
    <source>
        <dbReference type="Proteomes" id="UP000593567"/>
    </source>
</evidence>
<dbReference type="GO" id="GO:0016887">
    <property type="term" value="F:ATP hydrolysis activity"/>
    <property type="evidence" value="ECO:0007669"/>
    <property type="project" value="InterPro"/>
</dbReference>
<gene>
    <name evidence="6" type="ORF">EB796_009979</name>
</gene>
<evidence type="ECO:0000259" key="5">
    <source>
        <dbReference type="SMART" id="SM01086"/>
    </source>
</evidence>
<evidence type="ECO:0000256" key="1">
    <source>
        <dbReference type="ARBA" id="ARBA00022741"/>
    </source>
</evidence>
<dbReference type="SMART" id="SM01086">
    <property type="entry name" value="ClpB_D2-small"/>
    <property type="match status" value="1"/>
</dbReference>
<dbReference type="NCBIfam" id="NF003745">
    <property type="entry name" value="PRK05342.1"/>
    <property type="match status" value="1"/>
</dbReference>
<comment type="caution">
    <text evidence="6">The sequence shown here is derived from an EMBL/GenBank/DDBJ whole genome shotgun (WGS) entry which is preliminary data.</text>
</comment>
<dbReference type="InterPro" id="IPR027417">
    <property type="entry name" value="P-loop_NTPase"/>
</dbReference>
<feature type="domain" description="Clp ATPase C-terminal" evidence="5">
    <location>
        <begin position="514"/>
        <end position="600"/>
    </location>
</feature>
<feature type="region of interest" description="Disordered" evidence="3">
    <location>
        <begin position="441"/>
        <end position="470"/>
    </location>
</feature>
<evidence type="ECO:0000259" key="4">
    <source>
        <dbReference type="SMART" id="SM00382"/>
    </source>
</evidence>
<dbReference type="Proteomes" id="UP000593567">
    <property type="component" value="Unassembled WGS sequence"/>
</dbReference>
<keyword evidence="2" id="KW-0067">ATP-binding</keyword>
<dbReference type="InterPro" id="IPR019489">
    <property type="entry name" value="Clp_ATPase_C"/>
</dbReference>
<name>A0A7J7K0I4_BUGNE</name>
<organism evidence="6 7">
    <name type="scientific">Bugula neritina</name>
    <name type="common">Brown bryozoan</name>
    <name type="synonym">Sertularia neritina</name>
    <dbReference type="NCBI Taxonomy" id="10212"/>
    <lineage>
        <taxon>Eukaryota</taxon>
        <taxon>Metazoa</taxon>
        <taxon>Spiralia</taxon>
        <taxon>Lophotrochozoa</taxon>
        <taxon>Bryozoa</taxon>
        <taxon>Gymnolaemata</taxon>
        <taxon>Cheilostomatida</taxon>
        <taxon>Flustrina</taxon>
        <taxon>Buguloidea</taxon>
        <taxon>Bugulidae</taxon>
        <taxon>Bugula</taxon>
    </lineage>
</organism>
<accession>A0A7J7K0I4</accession>
<dbReference type="Gene3D" id="1.10.8.60">
    <property type="match status" value="1"/>
</dbReference>
<dbReference type="SMART" id="SM00382">
    <property type="entry name" value="AAA"/>
    <property type="match status" value="1"/>
</dbReference>
<evidence type="ECO:0000256" key="2">
    <source>
        <dbReference type="ARBA" id="ARBA00022840"/>
    </source>
</evidence>
<sequence>MRVFLRATQGTAAHLSLPSCHLAASSLPTGEAVAGRSHHTACAHPSSTSGYPPIFALEGLARCTSPTRSSSSLPASHSVEPLLLRRIGRYSGGGRSFGVNSGSGDSSTPGKGSGDGSGKDPPKYSCPKCGEPTLLVQFLSSSRYLKCLKCDHIFHCETGQSLSESEEINPTGKRKPPPPPKKIYEYLNKFVVGQERSKKVLSVAVYNHYKRVYNNIPTPDSPSFTSAYTNEALIDHLRHPKELNQLQGLSSALGPSKSSRPEVQGQGDDKPSGSDILDSDKYTMVLDKSNIVMLGPTGSGKTFLAQTLARCLDVPFAICDCTTLTQAGYVGEDVESVISKLLQDANGDVELAQQGIVFLDEIDKIGAVPGVHQLRDVGGEGVQQGMLKLIEGTTVSVSDKSSKKLRGESIVVDTTNILFIASGAFNGLDKIISKRTSEKFSGFGSPNLPEDATTSTDVPSVASETATGDEDENLEELKLKDKHLSLVEAQDLISYGMIPEFVGRFPILTSFHNLTQEMLVEILTVPKNALIPQFQVLFNIDKVALDFTEDALKEIAKTAQTRKTGARGLRAILENILLDTMFEVPGSDVVAVTVDKDAVLGRSAPTYTYSASDESDDSTSTSSQSNSSTKKKKAL</sequence>
<proteinExistence type="predicted"/>
<reference evidence="6" key="1">
    <citation type="submission" date="2020-06" db="EMBL/GenBank/DDBJ databases">
        <title>Draft genome of Bugula neritina, a colonial animal packing powerful symbionts and potential medicines.</title>
        <authorList>
            <person name="Rayko M."/>
        </authorList>
    </citation>
    <scope>NUCLEOTIDE SEQUENCE [LARGE SCALE GENOMIC DNA]</scope>
    <source>
        <strain evidence="6">Kwan_BN1</strain>
    </source>
</reference>
<feature type="region of interest" description="Disordered" evidence="3">
    <location>
        <begin position="161"/>
        <end position="181"/>
    </location>
</feature>
<feature type="compositionally biased region" description="Low complexity" evidence="3">
    <location>
        <begin position="608"/>
        <end position="628"/>
    </location>
</feature>
<keyword evidence="1" id="KW-0547">Nucleotide-binding</keyword>
<evidence type="ECO:0000256" key="3">
    <source>
        <dbReference type="SAM" id="MobiDB-lite"/>
    </source>
</evidence>
<dbReference type="AlphaFoldDB" id="A0A7J7K0I4"/>
<dbReference type="SUPFAM" id="SSF52540">
    <property type="entry name" value="P-loop containing nucleoside triphosphate hydrolases"/>
    <property type="match status" value="1"/>
</dbReference>
<dbReference type="Pfam" id="PF07724">
    <property type="entry name" value="AAA_2"/>
    <property type="match status" value="1"/>
</dbReference>
<protein>
    <recommendedName>
        <fullName evidence="8">CLPX</fullName>
    </recommendedName>
</protein>
<keyword evidence="7" id="KW-1185">Reference proteome</keyword>
<dbReference type="GO" id="GO:0005524">
    <property type="term" value="F:ATP binding"/>
    <property type="evidence" value="ECO:0007669"/>
    <property type="project" value="UniProtKB-KW"/>
</dbReference>
<dbReference type="Pfam" id="PF26040">
    <property type="entry name" value="Zn_ribbon_CLPX_N"/>
    <property type="match status" value="1"/>
</dbReference>
<evidence type="ECO:0008006" key="8">
    <source>
        <dbReference type="Google" id="ProtNLM"/>
    </source>
</evidence>
<feature type="region of interest" description="Disordered" evidence="3">
    <location>
        <begin position="607"/>
        <end position="635"/>
    </location>
</feature>
<dbReference type="Gene3D" id="3.40.50.300">
    <property type="entry name" value="P-loop containing nucleotide triphosphate hydrolases"/>
    <property type="match status" value="1"/>
</dbReference>
<dbReference type="InterPro" id="IPR003593">
    <property type="entry name" value="AAA+_ATPase"/>
</dbReference>
<dbReference type="EMBL" id="VXIV02001577">
    <property type="protein sequence ID" value="KAF6031685.1"/>
    <property type="molecule type" value="Genomic_DNA"/>
</dbReference>
<dbReference type="FunFam" id="1.10.8.60:FF:000002">
    <property type="entry name" value="ATP-dependent Clp protease ATP-binding subunit ClpX"/>
    <property type="match status" value="1"/>
</dbReference>
<dbReference type="CDD" id="cd19497">
    <property type="entry name" value="RecA-like_ClpX"/>
    <property type="match status" value="1"/>
</dbReference>
<feature type="compositionally biased region" description="Polar residues" evidence="3">
    <location>
        <begin position="452"/>
        <end position="466"/>
    </location>
</feature>
<feature type="domain" description="AAA+ ATPase" evidence="4">
    <location>
        <begin position="287"/>
        <end position="438"/>
    </location>
</feature>
<evidence type="ECO:0000313" key="6">
    <source>
        <dbReference type="EMBL" id="KAF6031685.1"/>
    </source>
</evidence>
<dbReference type="PANTHER" id="PTHR48102">
    <property type="entry name" value="ATP-DEPENDENT CLP PROTEASE ATP-BINDING SUBUNIT CLPX-LIKE, MITOCHONDRIAL-RELATED"/>
    <property type="match status" value="1"/>
</dbReference>
<feature type="region of interest" description="Disordered" evidence="3">
    <location>
        <begin position="94"/>
        <end position="123"/>
    </location>
</feature>
<dbReference type="GO" id="GO:0005759">
    <property type="term" value="C:mitochondrial matrix"/>
    <property type="evidence" value="ECO:0007669"/>
    <property type="project" value="TreeGrafter"/>
</dbReference>
<feature type="region of interest" description="Disordered" evidence="3">
    <location>
        <begin position="250"/>
        <end position="278"/>
    </location>
</feature>
<dbReference type="GO" id="GO:0051603">
    <property type="term" value="P:proteolysis involved in protein catabolic process"/>
    <property type="evidence" value="ECO:0007669"/>
    <property type="project" value="TreeGrafter"/>
</dbReference>
<dbReference type="InterPro" id="IPR059067">
    <property type="entry name" value="Znf_ribbon_CLPX-like"/>
</dbReference>
<dbReference type="InterPro" id="IPR003959">
    <property type="entry name" value="ATPase_AAA_core"/>
</dbReference>
<dbReference type="Pfam" id="PF10431">
    <property type="entry name" value="ClpB_D2-small"/>
    <property type="match status" value="1"/>
</dbReference>
<dbReference type="OrthoDB" id="1721884at2759"/>
<dbReference type="PANTHER" id="PTHR48102:SF7">
    <property type="entry name" value="ATP-DEPENDENT CLP PROTEASE ATP-BINDING SUBUNIT CLPX-LIKE, MITOCHONDRIAL"/>
    <property type="match status" value="1"/>
</dbReference>